<evidence type="ECO:0008006" key="6">
    <source>
        <dbReference type="Google" id="ProtNLM"/>
    </source>
</evidence>
<reference evidence="3 5" key="2">
    <citation type="submission" date="2023-07" db="EMBL/GenBank/DDBJ databases">
        <title>Genomic Encyclopedia of Type Strains, Phase IV (KMG-IV): sequencing the most valuable type-strain genomes for metagenomic binning, comparative biology and taxonomic classification.</title>
        <authorList>
            <person name="Goeker M."/>
        </authorList>
    </citation>
    <scope>NUCLEOTIDE SEQUENCE [LARGE SCALE GENOMIC DNA]</scope>
    <source>
        <strain evidence="3 5">DSM 338</strain>
    </source>
</reference>
<evidence type="ECO:0000256" key="1">
    <source>
        <dbReference type="SAM" id="SignalP"/>
    </source>
</evidence>
<dbReference type="EMBL" id="BSDO01000001">
    <property type="protein sequence ID" value="GLI21551.1"/>
    <property type="molecule type" value="Genomic_DNA"/>
</dbReference>
<gene>
    <name evidence="3" type="ORF">GGQ86_001739</name>
    <name evidence="2" type="ORF">XFLAVUS301_12250</name>
</gene>
<keyword evidence="5" id="KW-1185">Reference proteome</keyword>
<dbReference type="GeneID" id="95762019"/>
<feature type="signal peptide" evidence="1">
    <location>
        <begin position="1"/>
        <end position="21"/>
    </location>
</feature>
<dbReference type="RefSeq" id="WP_169121624.1">
    <property type="nucleotide sequence ID" value="NZ_BSDO01000001.1"/>
</dbReference>
<protein>
    <recommendedName>
        <fullName evidence="6">Invasion associated locus B family protein</fullName>
    </recommendedName>
</protein>
<feature type="chain" id="PRO_5040928298" description="Invasion associated locus B family protein" evidence="1">
    <location>
        <begin position="22"/>
        <end position="162"/>
    </location>
</feature>
<evidence type="ECO:0000313" key="3">
    <source>
        <dbReference type="EMBL" id="MDR6333275.1"/>
    </source>
</evidence>
<keyword evidence="1" id="KW-0732">Signal</keyword>
<comment type="caution">
    <text evidence="2">The sequence shown here is derived from an EMBL/GenBank/DDBJ whole genome shotgun (WGS) entry which is preliminary data.</text>
</comment>
<dbReference type="Proteomes" id="UP001245370">
    <property type="component" value="Unassembled WGS sequence"/>
</dbReference>
<evidence type="ECO:0000313" key="4">
    <source>
        <dbReference type="Proteomes" id="UP001144397"/>
    </source>
</evidence>
<reference evidence="2" key="1">
    <citation type="submission" date="2022-12" db="EMBL/GenBank/DDBJ databases">
        <title>Reference genome sequencing for broad-spectrum identification of bacterial and archaeal isolates by mass spectrometry.</title>
        <authorList>
            <person name="Sekiguchi Y."/>
            <person name="Tourlousse D.M."/>
        </authorList>
    </citation>
    <scope>NUCLEOTIDE SEQUENCE</scope>
    <source>
        <strain evidence="2">301</strain>
    </source>
</reference>
<dbReference type="AlphaFoldDB" id="A0A9W6CG91"/>
<evidence type="ECO:0000313" key="5">
    <source>
        <dbReference type="Proteomes" id="UP001245370"/>
    </source>
</evidence>
<dbReference type="Proteomes" id="UP001144397">
    <property type="component" value="Unassembled WGS sequence"/>
</dbReference>
<organism evidence="2 4">
    <name type="scientific">Xanthobacter flavus</name>
    <dbReference type="NCBI Taxonomy" id="281"/>
    <lineage>
        <taxon>Bacteria</taxon>
        <taxon>Pseudomonadati</taxon>
        <taxon>Pseudomonadota</taxon>
        <taxon>Alphaproteobacteria</taxon>
        <taxon>Hyphomicrobiales</taxon>
        <taxon>Xanthobacteraceae</taxon>
        <taxon>Xanthobacter</taxon>
    </lineage>
</organism>
<accession>A0A9W6CG91</accession>
<sequence length="162" mass="17139">MRFWGIAIVAAAVMAAGAAEAGKQTNTQFRAFGQWKVETVLDDGKFFLCRGVTKTSGGIVGLLYYPNGKWAIAFPDLSLKPGSKVSGSLEIGKASQPVELVASQPGVRERVFITDDVLNALRQGGRVSLKIAGKSFDWDMTDAGQAIGAVQDCWTAGKKIGG</sequence>
<proteinExistence type="predicted"/>
<name>A0A9W6CG91_XANFL</name>
<evidence type="ECO:0000313" key="2">
    <source>
        <dbReference type="EMBL" id="GLI21551.1"/>
    </source>
</evidence>
<dbReference type="EMBL" id="JAVDPY010000002">
    <property type="protein sequence ID" value="MDR6333275.1"/>
    <property type="molecule type" value="Genomic_DNA"/>
</dbReference>